<dbReference type="EMBL" id="LR796976">
    <property type="protein sequence ID" value="CAB4179085.1"/>
    <property type="molecule type" value="Genomic_DNA"/>
</dbReference>
<sequence length="82" mass="9558">MTGYESKKAMAQDKLGVAPDNIYTIKLPERSEWKCYMFGNTPHDNQGIVWVPIKGQEPNWFVRWMMKVCFACTWVKEKNNAA</sequence>
<name>A0A6J5QDA6_9CAUD</name>
<accession>A0A6J5QDA6</accession>
<gene>
    <name evidence="2" type="ORF">UFOVP1024_35</name>
    <name evidence="1" type="ORF">UFOVP949_14</name>
</gene>
<reference evidence="2" key="1">
    <citation type="submission" date="2020-05" db="EMBL/GenBank/DDBJ databases">
        <authorList>
            <person name="Chiriac C."/>
            <person name="Salcher M."/>
            <person name="Ghai R."/>
            <person name="Kavagutti S V."/>
        </authorList>
    </citation>
    <scope>NUCLEOTIDE SEQUENCE</scope>
</reference>
<proteinExistence type="predicted"/>
<evidence type="ECO:0000313" key="1">
    <source>
        <dbReference type="EMBL" id="CAB4172955.1"/>
    </source>
</evidence>
<dbReference type="EMBL" id="LR796893">
    <property type="protein sequence ID" value="CAB4172955.1"/>
    <property type="molecule type" value="Genomic_DNA"/>
</dbReference>
<organism evidence="2">
    <name type="scientific">uncultured Caudovirales phage</name>
    <dbReference type="NCBI Taxonomy" id="2100421"/>
    <lineage>
        <taxon>Viruses</taxon>
        <taxon>Duplodnaviria</taxon>
        <taxon>Heunggongvirae</taxon>
        <taxon>Uroviricota</taxon>
        <taxon>Caudoviricetes</taxon>
        <taxon>Peduoviridae</taxon>
        <taxon>Maltschvirus</taxon>
        <taxon>Maltschvirus maltsch</taxon>
    </lineage>
</organism>
<protein>
    <submittedName>
        <fullName evidence="2">Uncharacterized protein</fullName>
    </submittedName>
</protein>
<evidence type="ECO:0000313" key="2">
    <source>
        <dbReference type="EMBL" id="CAB4179085.1"/>
    </source>
</evidence>